<feature type="region of interest" description="Disordered" evidence="1">
    <location>
        <begin position="1"/>
        <end position="21"/>
    </location>
</feature>
<sequence length="300" mass="31974">MHISRVSRVSPKPRASRASRASLRTVKAARWGAALLTLSGTTSVLVPVTAQAGGPSGDPVRAKPTIVLVHGAFADASSWSGVVQRLQQNGYTVAAPANPLRGVAQDSAYLASFLKSITGPIILAAHSYGGEVISQAAVGNDNVKALVYINAIMPDRGESQAVLAAKFAPAPLTQALKQVPFRNADGTTGTDVYIQPDRLRQVFAADLPRNQTDIMEATQRPIAMSAFADKLTGAAWRTKPVYALVGKEDRAVNPSLERFEAKRANARKTVEIDSSHVSLVSHPQAVKDLIVNAAEDYMWK</sequence>
<accession>A0ABV1X5Q2</accession>
<dbReference type="InterPro" id="IPR029058">
    <property type="entry name" value="AB_hydrolase_fold"/>
</dbReference>
<feature type="domain" description="AB hydrolase-1" evidence="2">
    <location>
        <begin position="66"/>
        <end position="288"/>
    </location>
</feature>
<comment type="caution">
    <text evidence="3">The sequence shown here is derived from an EMBL/GenBank/DDBJ whole genome shotgun (WGS) entry which is preliminary data.</text>
</comment>
<evidence type="ECO:0000313" key="3">
    <source>
        <dbReference type="EMBL" id="MER7184353.1"/>
    </source>
</evidence>
<evidence type="ECO:0000259" key="2">
    <source>
        <dbReference type="Pfam" id="PF12697"/>
    </source>
</evidence>
<protein>
    <submittedName>
        <fullName evidence="3">Alpha/beta fold hydrolase</fullName>
    </submittedName>
</protein>
<evidence type="ECO:0000256" key="1">
    <source>
        <dbReference type="SAM" id="MobiDB-lite"/>
    </source>
</evidence>
<gene>
    <name evidence="3" type="ORF">ABT404_33630</name>
</gene>
<keyword evidence="3" id="KW-0378">Hydrolase</keyword>
<dbReference type="Gene3D" id="3.40.50.1820">
    <property type="entry name" value="alpha/beta hydrolase"/>
    <property type="match status" value="1"/>
</dbReference>
<dbReference type="SUPFAM" id="SSF53474">
    <property type="entry name" value="alpha/beta-Hydrolases"/>
    <property type="match status" value="1"/>
</dbReference>
<dbReference type="RefSeq" id="WP_350786414.1">
    <property type="nucleotide sequence ID" value="NZ_JBEPEK010000324.1"/>
</dbReference>
<dbReference type="Pfam" id="PF12697">
    <property type="entry name" value="Abhydrolase_6"/>
    <property type="match status" value="1"/>
</dbReference>
<dbReference type="EMBL" id="JBEPEK010000324">
    <property type="protein sequence ID" value="MER7184353.1"/>
    <property type="molecule type" value="Genomic_DNA"/>
</dbReference>
<dbReference type="InterPro" id="IPR000073">
    <property type="entry name" value="AB_hydrolase_1"/>
</dbReference>
<dbReference type="PANTHER" id="PTHR37017">
    <property type="entry name" value="AB HYDROLASE-1 DOMAIN-CONTAINING PROTEIN-RELATED"/>
    <property type="match status" value="1"/>
</dbReference>
<evidence type="ECO:0000313" key="4">
    <source>
        <dbReference type="Proteomes" id="UP001474181"/>
    </source>
</evidence>
<proteinExistence type="predicted"/>
<name>A0ABV1X5Q2_9ACTN</name>
<dbReference type="PANTHER" id="PTHR37017:SF11">
    <property type="entry name" value="ESTERASE_LIPASE_THIOESTERASE DOMAIN-CONTAINING PROTEIN"/>
    <property type="match status" value="1"/>
</dbReference>
<dbReference type="Proteomes" id="UP001474181">
    <property type="component" value="Unassembled WGS sequence"/>
</dbReference>
<dbReference type="InterPro" id="IPR052897">
    <property type="entry name" value="Sec-Metab_Biosynth_Hydrolase"/>
</dbReference>
<keyword evidence="4" id="KW-1185">Reference proteome</keyword>
<dbReference type="GO" id="GO:0016787">
    <property type="term" value="F:hydrolase activity"/>
    <property type="evidence" value="ECO:0007669"/>
    <property type="project" value="UniProtKB-KW"/>
</dbReference>
<organism evidence="3 4">
    <name type="scientific">Streptomyces hyaluromycini</name>
    <dbReference type="NCBI Taxonomy" id="1377993"/>
    <lineage>
        <taxon>Bacteria</taxon>
        <taxon>Bacillati</taxon>
        <taxon>Actinomycetota</taxon>
        <taxon>Actinomycetes</taxon>
        <taxon>Kitasatosporales</taxon>
        <taxon>Streptomycetaceae</taxon>
        <taxon>Streptomyces</taxon>
    </lineage>
</organism>
<reference evidence="3 4" key="1">
    <citation type="submission" date="2024-06" db="EMBL/GenBank/DDBJ databases">
        <title>The Natural Products Discovery Center: Release of the First 8490 Sequenced Strains for Exploring Actinobacteria Biosynthetic Diversity.</title>
        <authorList>
            <person name="Kalkreuter E."/>
            <person name="Kautsar S.A."/>
            <person name="Yang D."/>
            <person name="Bader C.D."/>
            <person name="Teijaro C.N."/>
            <person name="Fluegel L."/>
            <person name="Davis C.M."/>
            <person name="Simpson J.R."/>
            <person name="Lauterbach L."/>
            <person name="Steele A.D."/>
            <person name="Gui C."/>
            <person name="Meng S."/>
            <person name="Li G."/>
            <person name="Viehrig K."/>
            <person name="Ye F."/>
            <person name="Su P."/>
            <person name="Kiefer A.F."/>
            <person name="Nichols A."/>
            <person name="Cepeda A.J."/>
            <person name="Yan W."/>
            <person name="Fan B."/>
            <person name="Jiang Y."/>
            <person name="Adhikari A."/>
            <person name="Zheng C.-J."/>
            <person name="Schuster L."/>
            <person name="Cowan T.M."/>
            <person name="Smanski M.J."/>
            <person name="Chevrette M.G."/>
            <person name="De Carvalho L.P.S."/>
            <person name="Shen B."/>
        </authorList>
    </citation>
    <scope>NUCLEOTIDE SEQUENCE [LARGE SCALE GENOMIC DNA]</scope>
    <source>
        <strain evidence="3 4">NPDC000234</strain>
    </source>
</reference>